<dbReference type="EMBL" id="JASSZA010000006">
    <property type="protein sequence ID" value="KAK2107656.1"/>
    <property type="molecule type" value="Genomic_DNA"/>
</dbReference>
<proteinExistence type="predicted"/>
<organism evidence="2 3">
    <name type="scientific">Saguinus oedipus</name>
    <name type="common">Cotton-top tamarin</name>
    <name type="synonym">Oedipomidas oedipus</name>
    <dbReference type="NCBI Taxonomy" id="9490"/>
    <lineage>
        <taxon>Eukaryota</taxon>
        <taxon>Metazoa</taxon>
        <taxon>Chordata</taxon>
        <taxon>Craniata</taxon>
        <taxon>Vertebrata</taxon>
        <taxon>Euteleostomi</taxon>
        <taxon>Mammalia</taxon>
        <taxon>Eutheria</taxon>
        <taxon>Euarchontoglires</taxon>
        <taxon>Primates</taxon>
        <taxon>Haplorrhini</taxon>
        <taxon>Platyrrhini</taxon>
        <taxon>Cebidae</taxon>
        <taxon>Callitrichinae</taxon>
        <taxon>Saguinus</taxon>
    </lineage>
</organism>
<evidence type="ECO:0000313" key="3">
    <source>
        <dbReference type="Proteomes" id="UP001266305"/>
    </source>
</evidence>
<comment type="caution">
    <text evidence="2">The sequence shown here is derived from an EMBL/GenBank/DDBJ whole genome shotgun (WGS) entry which is preliminary data.</text>
</comment>
<evidence type="ECO:0000313" key="2">
    <source>
        <dbReference type="EMBL" id="KAK2107656.1"/>
    </source>
</evidence>
<feature type="compositionally biased region" description="Acidic residues" evidence="1">
    <location>
        <begin position="13"/>
        <end position="24"/>
    </location>
</feature>
<feature type="region of interest" description="Disordered" evidence="1">
    <location>
        <begin position="130"/>
        <end position="149"/>
    </location>
</feature>
<protein>
    <submittedName>
        <fullName evidence="2">Uncharacterized protein</fullName>
    </submittedName>
</protein>
<accession>A0ABQ9VEF8</accession>
<reference evidence="2 3" key="1">
    <citation type="submission" date="2023-05" db="EMBL/GenBank/DDBJ databases">
        <title>B98-5 Cell Line De Novo Hybrid Assembly: An Optical Mapping Approach.</title>
        <authorList>
            <person name="Kananen K."/>
            <person name="Auerbach J.A."/>
            <person name="Kautto E."/>
            <person name="Blachly J.S."/>
        </authorList>
    </citation>
    <scope>NUCLEOTIDE SEQUENCE [LARGE SCALE GENOMIC DNA]</scope>
    <source>
        <strain evidence="2">B95-8</strain>
        <tissue evidence="2">Cell line</tissue>
    </source>
</reference>
<gene>
    <name evidence="2" type="ORF">P7K49_012821</name>
</gene>
<feature type="compositionally biased region" description="Basic and acidic residues" evidence="1">
    <location>
        <begin position="61"/>
        <end position="82"/>
    </location>
</feature>
<sequence length="149" mass="16940">MDLLPETQADGQQDLEDVEEEEEVSMGSGNPEEGERAKNSSKFHLRKSPVFSDENSDLDFDVNKLDQRTTEKEEERKDGHDGEVEDTDSDEDEGGLFGSKKLKSGNSSRNLKWKDFFDLVESDEDIASVHDDKLGSNKMKQLLKERKKN</sequence>
<dbReference type="Proteomes" id="UP001266305">
    <property type="component" value="Unassembled WGS sequence"/>
</dbReference>
<feature type="region of interest" description="Disordered" evidence="1">
    <location>
        <begin position="1"/>
        <end position="108"/>
    </location>
</feature>
<feature type="compositionally biased region" description="Acidic residues" evidence="1">
    <location>
        <begin position="83"/>
        <end position="94"/>
    </location>
</feature>
<evidence type="ECO:0000256" key="1">
    <source>
        <dbReference type="SAM" id="MobiDB-lite"/>
    </source>
</evidence>
<keyword evidence="3" id="KW-1185">Reference proteome</keyword>
<name>A0ABQ9VEF8_SAGOE</name>